<dbReference type="Proteomes" id="UP001209276">
    <property type="component" value="Unassembled WGS sequence"/>
</dbReference>
<protein>
    <submittedName>
        <fullName evidence="2">Condensation domain-containing protein</fullName>
    </submittedName>
</protein>
<evidence type="ECO:0000259" key="1">
    <source>
        <dbReference type="Pfam" id="PF00668"/>
    </source>
</evidence>
<evidence type="ECO:0000313" key="2">
    <source>
        <dbReference type="EMBL" id="MCY9606587.1"/>
    </source>
</evidence>
<dbReference type="Gene3D" id="3.30.559.30">
    <property type="entry name" value="Nonribosomal peptide synthetase, condensation domain"/>
    <property type="match status" value="1"/>
</dbReference>
<organism evidence="2 3">
    <name type="scientific">Paenibacillus thiaminolyticus</name>
    <name type="common">Bacillus thiaminolyticus</name>
    <dbReference type="NCBI Taxonomy" id="49283"/>
    <lineage>
        <taxon>Bacteria</taxon>
        <taxon>Bacillati</taxon>
        <taxon>Bacillota</taxon>
        <taxon>Bacilli</taxon>
        <taxon>Bacillales</taxon>
        <taxon>Paenibacillaceae</taxon>
        <taxon>Paenibacillus</taxon>
    </lineage>
</organism>
<feature type="domain" description="Condensation" evidence="1">
    <location>
        <begin position="12"/>
        <end position="90"/>
    </location>
</feature>
<dbReference type="Pfam" id="PF00668">
    <property type="entry name" value="Condensation"/>
    <property type="match status" value="1"/>
</dbReference>
<accession>A0ABT4FQZ0</accession>
<gene>
    <name evidence="2" type="ORF">M5W83_05350</name>
</gene>
<evidence type="ECO:0000313" key="3">
    <source>
        <dbReference type="Proteomes" id="UP001209276"/>
    </source>
</evidence>
<dbReference type="SUPFAM" id="SSF52777">
    <property type="entry name" value="CoA-dependent acyltransferases"/>
    <property type="match status" value="1"/>
</dbReference>
<reference evidence="2 3" key="1">
    <citation type="submission" date="2022-05" db="EMBL/GenBank/DDBJ databases">
        <title>Genome Sequencing of Bee-Associated Microbes.</title>
        <authorList>
            <person name="Dunlap C."/>
        </authorList>
    </citation>
    <scope>NUCLEOTIDE SEQUENCE [LARGE SCALE GENOMIC DNA]</scope>
    <source>
        <strain evidence="2 3">NRRL B-14613</strain>
    </source>
</reference>
<keyword evidence="3" id="KW-1185">Reference proteome</keyword>
<dbReference type="InterPro" id="IPR023213">
    <property type="entry name" value="CAT-like_dom_sf"/>
</dbReference>
<sequence>MFNLNNFTVRPVEAAAAELQVSPYPYEWDFCEYDIYVSAQELDRSFVVQFDYRTGLFERTAIEQLAAHYARLVEQIAAAPTAPVKELAYINICRDSVLH</sequence>
<proteinExistence type="predicted"/>
<name>A0ABT4FQZ0_PANTH</name>
<dbReference type="Gene3D" id="3.30.559.10">
    <property type="entry name" value="Chloramphenicol acetyltransferase-like domain"/>
    <property type="match status" value="1"/>
</dbReference>
<dbReference type="EMBL" id="JAMDMM010000014">
    <property type="protein sequence ID" value="MCY9606587.1"/>
    <property type="molecule type" value="Genomic_DNA"/>
</dbReference>
<comment type="caution">
    <text evidence="2">The sequence shown here is derived from an EMBL/GenBank/DDBJ whole genome shotgun (WGS) entry which is preliminary data.</text>
</comment>
<dbReference type="InterPro" id="IPR001242">
    <property type="entry name" value="Condensation_dom"/>
</dbReference>